<proteinExistence type="predicted"/>
<dbReference type="AlphaFoldDB" id="A0A409VNJ3"/>
<feature type="region of interest" description="Disordered" evidence="1">
    <location>
        <begin position="132"/>
        <end position="155"/>
    </location>
</feature>
<feature type="compositionally biased region" description="Polar residues" evidence="1">
    <location>
        <begin position="430"/>
        <end position="445"/>
    </location>
</feature>
<feature type="compositionally biased region" description="Basic and acidic residues" evidence="1">
    <location>
        <begin position="255"/>
        <end position="282"/>
    </location>
</feature>
<feature type="compositionally biased region" description="Polar residues" evidence="1">
    <location>
        <begin position="237"/>
        <end position="252"/>
    </location>
</feature>
<dbReference type="PROSITE" id="PS51391">
    <property type="entry name" value="CID"/>
    <property type="match status" value="1"/>
</dbReference>
<feature type="compositionally biased region" description="Polar residues" evidence="1">
    <location>
        <begin position="135"/>
        <end position="152"/>
    </location>
</feature>
<evidence type="ECO:0000313" key="3">
    <source>
        <dbReference type="EMBL" id="PPQ67851.1"/>
    </source>
</evidence>
<dbReference type="SUPFAM" id="SSF48464">
    <property type="entry name" value="ENTH/VHS domain"/>
    <property type="match status" value="1"/>
</dbReference>
<dbReference type="EMBL" id="NHYD01003968">
    <property type="protein sequence ID" value="PPQ67851.1"/>
    <property type="molecule type" value="Genomic_DNA"/>
</dbReference>
<dbReference type="Proteomes" id="UP000283269">
    <property type="component" value="Unassembled WGS sequence"/>
</dbReference>
<feature type="compositionally biased region" description="Basic and acidic residues" evidence="1">
    <location>
        <begin position="295"/>
        <end position="319"/>
    </location>
</feature>
<feature type="compositionally biased region" description="Gly residues" evidence="1">
    <location>
        <begin position="535"/>
        <end position="546"/>
    </location>
</feature>
<feature type="region of interest" description="Disordered" evidence="1">
    <location>
        <begin position="574"/>
        <end position="609"/>
    </location>
</feature>
<organism evidence="3 4">
    <name type="scientific">Psilocybe cyanescens</name>
    <dbReference type="NCBI Taxonomy" id="93625"/>
    <lineage>
        <taxon>Eukaryota</taxon>
        <taxon>Fungi</taxon>
        <taxon>Dikarya</taxon>
        <taxon>Basidiomycota</taxon>
        <taxon>Agaricomycotina</taxon>
        <taxon>Agaricomycetes</taxon>
        <taxon>Agaricomycetidae</taxon>
        <taxon>Agaricales</taxon>
        <taxon>Agaricineae</taxon>
        <taxon>Strophariaceae</taxon>
        <taxon>Psilocybe</taxon>
    </lineage>
</organism>
<feature type="compositionally biased region" description="Basic and acidic residues" evidence="1">
    <location>
        <begin position="372"/>
        <end position="383"/>
    </location>
</feature>
<protein>
    <recommendedName>
        <fullName evidence="2">CID domain-containing protein</fullName>
    </recommendedName>
</protein>
<name>A0A409VNJ3_PSICY</name>
<dbReference type="InParanoid" id="A0A409VNJ3"/>
<accession>A0A409VNJ3</accession>
<comment type="caution">
    <text evidence="3">The sequence shown here is derived from an EMBL/GenBank/DDBJ whole genome shotgun (WGS) entry which is preliminary data.</text>
</comment>
<keyword evidence="4" id="KW-1185">Reference proteome</keyword>
<evidence type="ECO:0000313" key="4">
    <source>
        <dbReference type="Proteomes" id="UP000283269"/>
    </source>
</evidence>
<feature type="region of interest" description="Disordered" evidence="1">
    <location>
        <begin position="510"/>
        <end position="562"/>
    </location>
</feature>
<sequence>MANLTEVAMKNMEHDTQLVSILYRNHKSLPTAAAKVSSLYIFDALARAAKHHATKHGLSGDAFTQPGNSASFLFKMGGVVEGLFQDMIATQSPETKEKTKKILDIWVKGNTFPPTILSQLSAILKDVEKVPDSKPTLTTDPRTTNQNFQTPSVPAVQSPPIAGLDPQAALLALLTQAAASSTSLAPLMVPQIATNIVGSHLDATQLAVIQQLAHTAASVPPTSQSLPAAEFVNVQKFPSSSGVNGSSLTLPSFRNEPRTMVRGYRSPESESRPDPHFDERHNVRGRYRGGFRNRGRGDKFQGRDWDSRDRDRYRDRDQSPARGGRGGRSRSRSPPSRYVGRQDSRYLSPPRRPQVALQYSGKQDPFVSGENESGKDEFGRDIRPGSPTPPRAVNNDKSPSIPPTVSTFAQSSPKSPSFTSNPEQTHHDQNSVSSLVTANTSSNKPSAPEVINSMTNNVGMDSFNLSTFDYTSPNSWEALGKMWQVTHGYLPSTEQLMQFVISSGTGHSDGALEITNQSPYESSHPSSSRGRGRGRGGFSRGRGGTAYGNNRNIQEGGTPEFDESSQIANTAVLGVEPSSSAGHLAGTQPDAKQENQGTSNSGRMQRIGDKWVFVRGVAMDVS</sequence>
<feature type="domain" description="CID" evidence="2">
    <location>
        <begin position="1"/>
        <end position="128"/>
    </location>
</feature>
<evidence type="ECO:0000259" key="2">
    <source>
        <dbReference type="PROSITE" id="PS51391"/>
    </source>
</evidence>
<feature type="compositionally biased region" description="Polar residues" evidence="1">
    <location>
        <begin position="594"/>
        <end position="603"/>
    </location>
</feature>
<reference evidence="3 4" key="1">
    <citation type="journal article" date="2018" name="Evol. Lett.">
        <title>Horizontal gene cluster transfer increased hallucinogenic mushroom diversity.</title>
        <authorList>
            <person name="Reynolds H.T."/>
            <person name="Vijayakumar V."/>
            <person name="Gluck-Thaler E."/>
            <person name="Korotkin H.B."/>
            <person name="Matheny P.B."/>
            <person name="Slot J.C."/>
        </authorList>
    </citation>
    <scope>NUCLEOTIDE SEQUENCE [LARGE SCALE GENOMIC DNA]</scope>
    <source>
        <strain evidence="3 4">2631</strain>
    </source>
</reference>
<dbReference type="Gene3D" id="1.25.40.90">
    <property type="match status" value="1"/>
</dbReference>
<evidence type="ECO:0000256" key="1">
    <source>
        <dbReference type="SAM" id="MobiDB-lite"/>
    </source>
</evidence>
<dbReference type="STRING" id="93625.A0A409VNJ3"/>
<dbReference type="Pfam" id="PF04818">
    <property type="entry name" value="CID"/>
    <property type="match status" value="1"/>
</dbReference>
<gene>
    <name evidence="3" type="ORF">CVT25_010290</name>
</gene>
<feature type="compositionally biased region" description="Polar residues" evidence="1">
    <location>
        <begin position="395"/>
        <end position="423"/>
    </location>
</feature>
<feature type="region of interest" description="Disordered" evidence="1">
    <location>
        <begin position="237"/>
        <end position="451"/>
    </location>
</feature>
<dbReference type="InterPro" id="IPR008942">
    <property type="entry name" value="ENTH_VHS"/>
</dbReference>
<feature type="compositionally biased region" description="Basic residues" evidence="1">
    <location>
        <begin position="283"/>
        <end position="294"/>
    </location>
</feature>
<dbReference type="OrthoDB" id="79367at2759"/>
<dbReference type="InterPro" id="IPR006569">
    <property type="entry name" value="CID_dom"/>
</dbReference>